<dbReference type="Pfam" id="PF08447">
    <property type="entry name" value="PAS_3"/>
    <property type="match status" value="1"/>
</dbReference>
<evidence type="ECO:0000313" key="4">
    <source>
        <dbReference type="EMBL" id="TWU40101.1"/>
    </source>
</evidence>
<keyword evidence="5" id="KW-1185">Reference proteome</keyword>
<proteinExistence type="predicted"/>
<dbReference type="RefSeq" id="WP_231617622.1">
    <property type="nucleotide sequence ID" value="NZ_SJPY01000005.1"/>
</dbReference>
<evidence type="ECO:0000259" key="3">
    <source>
        <dbReference type="PROSITE" id="PS50113"/>
    </source>
</evidence>
<dbReference type="CDD" id="cd00130">
    <property type="entry name" value="PAS"/>
    <property type="match status" value="1"/>
</dbReference>
<feature type="domain" description="PAS" evidence="2">
    <location>
        <begin position="39"/>
        <end position="92"/>
    </location>
</feature>
<dbReference type="SMART" id="SM00091">
    <property type="entry name" value="PAS"/>
    <property type="match status" value="1"/>
</dbReference>
<protein>
    <submittedName>
        <fullName evidence="4">PAS fold protein</fullName>
    </submittedName>
</protein>
<reference evidence="4 5" key="1">
    <citation type="submission" date="2019-02" db="EMBL/GenBank/DDBJ databases">
        <title>Deep-cultivation of Planctomycetes and their phenomic and genomic characterization uncovers novel biology.</title>
        <authorList>
            <person name="Wiegand S."/>
            <person name="Jogler M."/>
            <person name="Boedeker C."/>
            <person name="Pinto D."/>
            <person name="Vollmers J."/>
            <person name="Rivas-Marin E."/>
            <person name="Kohn T."/>
            <person name="Peeters S.H."/>
            <person name="Heuer A."/>
            <person name="Rast P."/>
            <person name="Oberbeckmann S."/>
            <person name="Bunk B."/>
            <person name="Jeske O."/>
            <person name="Meyerdierks A."/>
            <person name="Storesund J.E."/>
            <person name="Kallscheuer N."/>
            <person name="Luecker S."/>
            <person name="Lage O.M."/>
            <person name="Pohl T."/>
            <person name="Merkel B.J."/>
            <person name="Hornburger P."/>
            <person name="Mueller R.-W."/>
            <person name="Bruemmer F."/>
            <person name="Labrenz M."/>
            <person name="Spormann A.M."/>
            <person name="Op Den Camp H."/>
            <person name="Overmann J."/>
            <person name="Amann R."/>
            <person name="Jetten M.S.M."/>
            <person name="Mascher T."/>
            <person name="Medema M.H."/>
            <person name="Devos D.P."/>
            <person name="Kaster A.-K."/>
            <person name="Ovreas L."/>
            <person name="Rohde M."/>
            <person name="Galperin M.Y."/>
            <person name="Jogler C."/>
        </authorList>
    </citation>
    <scope>NUCLEOTIDE SEQUENCE [LARGE SCALE GENOMIC DNA]</scope>
    <source>
        <strain evidence="4 5">Q31b</strain>
    </source>
</reference>
<comment type="caution">
    <text evidence="4">The sequence shown here is derived from an EMBL/GenBank/DDBJ whole genome shotgun (WGS) entry which is preliminary data.</text>
</comment>
<dbReference type="InterPro" id="IPR035965">
    <property type="entry name" value="PAS-like_dom_sf"/>
</dbReference>
<sequence>MKPRNRSQQNVLPNRGEPIPAEFFRAIAEGTVDWESWHSSNGEVLWGNEAVRRFTGYSPNECLRMADYPLPLIVPEDRDRMAEHLRDAAVGGTENNIEFRVLHRDGSRPWVAVSWQPMRDDGGLGNNGGLGDGIAFRDAGGLLLGFRVSMRDITEKRRLREQLRLHNEHLEQLVQERAARVAELEKHRAKMEQLAALSELAAGVAH</sequence>
<dbReference type="InterPro" id="IPR000700">
    <property type="entry name" value="PAS-assoc_C"/>
</dbReference>
<dbReference type="NCBIfam" id="TIGR00229">
    <property type="entry name" value="sensory_box"/>
    <property type="match status" value="1"/>
</dbReference>
<accession>A0A5C6DXI7</accession>
<feature type="domain" description="PAC" evidence="3">
    <location>
        <begin position="95"/>
        <end position="165"/>
    </location>
</feature>
<dbReference type="Proteomes" id="UP000315471">
    <property type="component" value="Unassembled WGS sequence"/>
</dbReference>
<evidence type="ECO:0000256" key="1">
    <source>
        <dbReference type="SAM" id="Coils"/>
    </source>
</evidence>
<evidence type="ECO:0000313" key="5">
    <source>
        <dbReference type="Proteomes" id="UP000315471"/>
    </source>
</evidence>
<evidence type="ECO:0000259" key="2">
    <source>
        <dbReference type="PROSITE" id="PS50112"/>
    </source>
</evidence>
<dbReference type="AlphaFoldDB" id="A0A5C6DXI7"/>
<dbReference type="Gene3D" id="3.30.450.20">
    <property type="entry name" value="PAS domain"/>
    <property type="match status" value="1"/>
</dbReference>
<gene>
    <name evidence="4" type="ORF">Q31b_34450</name>
</gene>
<dbReference type="InterPro" id="IPR013655">
    <property type="entry name" value="PAS_fold_3"/>
</dbReference>
<organism evidence="4 5">
    <name type="scientific">Novipirellula aureliae</name>
    <dbReference type="NCBI Taxonomy" id="2527966"/>
    <lineage>
        <taxon>Bacteria</taxon>
        <taxon>Pseudomonadati</taxon>
        <taxon>Planctomycetota</taxon>
        <taxon>Planctomycetia</taxon>
        <taxon>Pirellulales</taxon>
        <taxon>Pirellulaceae</taxon>
        <taxon>Novipirellula</taxon>
    </lineage>
</organism>
<dbReference type="PROSITE" id="PS50113">
    <property type="entry name" value="PAC"/>
    <property type="match status" value="1"/>
</dbReference>
<dbReference type="InterPro" id="IPR000014">
    <property type="entry name" value="PAS"/>
</dbReference>
<dbReference type="EMBL" id="SJPY01000005">
    <property type="protein sequence ID" value="TWU40101.1"/>
    <property type="molecule type" value="Genomic_DNA"/>
</dbReference>
<keyword evidence="1" id="KW-0175">Coiled coil</keyword>
<name>A0A5C6DXI7_9BACT</name>
<dbReference type="SUPFAM" id="SSF55785">
    <property type="entry name" value="PYP-like sensor domain (PAS domain)"/>
    <property type="match status" value="1"/>
</dbReference>
<dbReference type="PROSITE" id="PS50112">
    <property type="entry name" value="PAS"/>
    <property type="match status" value="1"/>
</dbReference>
<feature type="coiled-coil region" evidence="1">
    <location>
        <begin position="156"/>
        <end position="190"/>
    </location>
</feature>